<reference evidence="3 4" key="1">
    <citation type="submission" date="2018-04" db="EMBL/GenBank/DDBJ databases">
        <authorList>
            <person name="Vogel A."/>
        </authorList>
    </citation>
    <scope>NUCLEOTIDE SEQUENCE [LARGE SCALE GENOMIC DNA]</scope>
</reference>
<feature type="compositionally biased region" description="Polar residues" evidence="1">
    <location>
        <begin position="146"/>
        <end position="166"/>
    </location>
</feature>
<dbReference type="SMART" id="SM00271">
    <property type="entry name" value="DnaJ"/>
    <property type="match status" value="1"/>
</dbReference>
<dbReference type="PANTHER" id="PTHR44137:SF32">
    <property type="entry name" value="DNAJ HEAT SHOCK AMINO-TERMINAL DOMAIN PROTEIN"/>
    <property type="match status" value="1"/>
</dbReference>
<dbReference type="InterPro" id="IPR056988">
    <property type="entry name" value="Zn_ribbon_pln"/>
</dbReference>
<feature type="compositionally biased region" description="Basic and acidic residues" evidence="1">
    <location>
        <begin position="363"/>
        <end position="384"/>
    </location>
</feature>
<feature type="compositionally biased region" description="Basic and acidic residues" evidence="1">
    <location>
        <begin position="296"/>
        <end position="314"/>
    </location>
</feature>
<evidence type="ECO:0000313" key="4">
    <source>
        <dbReference type="Proteomes" id="UP000595140"/>
    </source>
</evidence>
<accession>A0A484LMV8</accession>
<organism evidence="3 4">
    <name type="scientific">Cuscuta campestris</name>
    <dbReference type="NCBI Taxonomy" id="132261"/>
    <lineage>
        <taxon>Eukaryota</taxon>
        <taxon>Viridiplantae</taxon>
        <taxon>Streptophyta</taxon>
        <taxon>Embryophyta</taxon>
        <taxon>Tracheophyta</taxon>
        <taxon>Spermatophyta</taxon>
        <taxon>Magnoliopsida</taxon>
        <taxon>eudicotyledons</taxon>
        <taxon>Gunneridae</taxon>
        <taxon>Pentapetalae</taxon>
        <taxon>asterids</taxon>
        <taxon>lamiids</taxon>
        <taxon>Solanales</taxon>
        <taxon>Convolvulaceae</taxon>
        <taxon>Cuscuteae</taxon>
        <taxon>Cuscuta</taxon>
        <taxon>Cuscuta subgen. Grammica</taxon>
        <taxon>Cuscuta sect. Cleistogrammica</taxon>
    </lineage>
</organism>
<dbReference type="EMBL" id="OOIL02001679">
    <property type="protein sequence ID" value="VFQ77639.1"/>
    <property type="molecule type" value="Genomic_DNA"/>
</dbReference>
<dbReference type="InterPro" id="IPR036869">
    <property type="entry name" value="J_dom_sf"/>
</dbReference>
<proteinExistence type="predicted"/>
<feature type="compositionally biased region" description="Pro residues" evidence="1">
    <location>
        <begin position="217"/>
        <end position="226"/>
    </location>
</feature>
<evidence type="ECO:0000259" key="2">
    <source>
        <dbReference type="PROSITE" id="PS50076"/>
    </source>
</evidence>
<feature type="compositionally biased region" description="Basic and acidic residues" evidence="1">
    <location>
        <begin position="396"/>
        <end position="416"/>
    </location>
</feature>
<dbReference type="InterPro" id="IPR001623">
    <property type="entry name" value="DnaJ_domain"/>
</dbReference>
<evidence type="ECO:0000256" key="1">
    <source>
        <dbReference type="SAM" id="MobiDB-lite"/>
    </source>
</evidence>
<dbReference type="Pfam" id="PF23551">
    <property type="entry name" value="Zn_ribbon_20"/>
    <property type="match status" value="1"/>
</dbReference>
<dbReference type="CDD" id="cd06257">
    <property type="entry name" value="DnaJ"/>
    <property type="match status" value="1"/>
</dbReference>
<dbReference type="PROSITE" id="PS50076">
    <property type="entry name" value="DNAJ_2"/>
    <property type="match status" value="1"/>
</dbReference>
<feature type="region of interest" description="Disordered" evidence="1">
    <location>
        <begin position="217"/>
        <end position="264"/>
    </location>
</feature>
<dbReference type="OrthoDB" id="66964at2759"/>
<gene>
    <name evidence="3" type="ORF">CCAM_LOCUS19415</name>
</gene>
<dbReference type="PRINTS" id="PR00625">
    <property type="entry name" value="JDOMAIN"/>
</dbReference>
<dbReference type="SUPFAM" id="SSF46565">
    <property type="entry name" value="Chaperone J-domain"/>
    <property type="match status" value="1"/>
</dbReference>
<dbReference type="InterPro" id="IPR018253">
    <property type="entry name" value="DnaJ_domain_CS"/>
</dbReference>
<dbReference type="AlphaFoldDB" id="A0A484LMV8"/>
<feature type="compositionally biased region" description="Polar residues" evidence="1">
    <location>
        <begin position="315"/>
        <end position="326"/>
    </location>
</feature>
<feature type="region of interest" description="Disordered" evidence="1">
    <location>
        <begin position="131"/>
        <end position="175"/>
    </location>
</feature>
<evidence type="ECO:0000313" key="3">
    <source>
        <dbReference type="EMBL" id="VFQ77639.1"/>
    </source>
</evidence>
<feature type="region of interest" description="Disordered" evidence="1">
    <location>
        <begin position="283"/>
        <end position="333"/>
    </location>
</feature>
<dbReference type="Gene3D" id="1.10.287.110">
    <property type="entry name" value="DnaJ domain"/>
    <property type="match status" value="1"/>
</dbReference>
<feature type="domain" description="J" evidence="2">
    <location>
        <begin position="66"/>
        <end position="130"/>
    </location>
</feature>
<dbReference type="Pfam" id="PF11926">
    <property type="entry name" value="DUF3444"/>
    <property type="match status" value="1"/>
</dbReference>
<keyword evidence="4" id="KW-1185">Reference proteome</keyword>
<dbReference type="Proteomes" id="UP000595140">
    <property type="component" value="Unassembled WGS sequence"/>
</dbReference>
<sequence length="676" mass="75820">MECNRDEALRAKSIAETKFEQKDFVGAKKFVLKAQALFPGLEGLSQLLTVLDVYISAENKINGEVDWYGVLGVSPSADDETVRKQYRKLALILHPDKNKHLGADGAFKLLSEAWSLLSDKGNRLMYNQRRNSTRGGVQQKAPVHSSAPTRANGFHNNLSGNASVPPTSLRPPSKPRNDTFWTICRRCNMHYEYLKVYLNQTLLCPNCREAFMAKEMPPPHSVPRPQHPMNSVRTATHGKPPTASHSSANGRAPHPGMAGFGESTDPSIAVKAANVVQLAHERMKREREGSQNAHDSVLKNETLSKKMRLGEESNRYASNPTHSFSGRHTRELTPHESNKILMVKAKKEILKKLSVWRSETVRKVAPGKEKEKAKEKKIGKEKSNNKNGKSNLSSVKEVDDLKSPASVDDHVDKEDPTAATMSVPDPDFHNFDLDRTETCFQENEVWAAYDDDDGMPRFYALIHKVLSVKPFKLKLSWLNSKTNTEFGPIKWVSSGFYKTCGEFKAGRAEQSKSLNAFSHKVKFSREPHGAVHIFPQKGEVWALFRNWSPDWNEQTPDEVIHKYDMVIVLDDYDQANGVSVSPLVKVSGFKTVFHPHADLEKVKPIPKEEMFRFSHQVPSHVLTGEEGPNSPKGYVELDPAATPLELLQVITTDATDEVQTMQKKGDVTEDVKELQS</sequence>
<dbReference type="Pfam" id="PF00226">
    <property type="entry name" value="DnaJ"/>
    <property type="match status" value="1"/>
</dbReference>
<dbReference type="PROSITE" id="PS00636">
    <property type="entry name" value="DNAJ_1"/>
    <property type="match status" value="1"/>
</dbReference>
<feature type="compositionally biased region" description="Low complexity" evidence="1">
    <location>
        <begin position="385"/>
        <end position="395"/>
    </location>
</feature>
<dbReference type="PANTHER" id="PTHR44137">
    <property type="entry name" value="BNAC03G44070D PROTEIN"/>
    <property type="match status" value="1"/>
</dbReference>
<name>A0A484LMV8_9ASTE</name>
<feature type="region of interest" description="Disordered" evidence="1">
    <location>
        <begin position="363"/>
        <end position="426"/>
    </location>
</feature>
<dbReference type="InterPro" id="IPR024593">
    <property type="entry name" value="DUF3444"/>
</dbReference>
<protein>
    <recommendedName>
        <fullName evidence="2">J domain-containing protein</fullName>
    </recommendedName>
</protein>